<keyword evidence="1" id="KW-0489">Methyltransferase</keyword>
<dbReference type="CDD" id="cd10536">
    <property type="entry name" value="SET_SMYD4"/>
    <property type="match status" value="1"/>
</dbReference>
<keyword evidence="6" id="KW-1185">Reference proteome</keyword>
<comment type="caution">
    <text evidence="5">The sequence shown here is derived from an EMBL/GenBank/DDBJ whole genome shotgun (WGS) entry which is preliminary data.</text>
</comment>
<gene>
    <name evidence="5" type="ORF">OUZ56_014632</name>
</gene>
<evidence type="ECO:0000313" key="5">
    <source>
        <dbReference type="EMBL" id="KAK4025571.1"/>
    </source>
</evidence>
<dbReference type="InterPro" id="IPR001214">
    <property type="entry name" value="SET_dom"/>
</dbReference>
<keyword evidence="3" id="KW-0949">S-adenosyl-L-methionine</keyword>
<protein>
    <recommendedName>
        <fullName evidence="4">SET domain-containing protein</fullName>
    </recommendedName>
</protein>
<proteinExistence type="predicted"/>
<dbReference type="Gene3D" id="6.10.140.2220">
    <property type="match status" value="1"/>
</dbReference>
<dbReference type="Gene3D" id="1.25.40.10">
    <property type="entry name" value="Tetratricopeptide repeat domain"/>
    <property type="match status" value="1"/>
</dbReference>
<dbReference type="Proteomes" id="UP001234178">
    <property type="component" value="Unassembled WGS sequence"/>
</dbReference>
<name>A0ABR0AKC4_9CRUS</name>
<dbReference type="InterPro" id="IPR052097">
    <property type="entry name" value="SET-MYND_domain_protein"/>
</dbReference>
<evidence type="ECO:0000256" key="2">
    <source>
        <dbReference type="ARBA" id="ARBA00022679"/>
    </source>
</evidence>
<dbReference type="EMBL" id="JAOYFB010000038">
    <property type="protein sequence ID" value="KAK4025571.1"/>
    <property type="molecule type" value="Genomic_DNA"/>
</dbReference>
<dbReference type="SUPFAM" id="SSF82199">
    <property type="entry name" value="SET domain"/>
    <property type="match status" value="1"/>
</dbReference>
<dbReference type="Gene3D" id="2.170.270.10">
    <property type="entry name" value="SET domain"/>
    <property type="match status" value="1"/>
</dbReference>
<dbReference type="PANTHER" id="PTHR46165">
    <property type="entry name" value="SET AND MYND DOMAIN-CONTAINING PROTEIN 4"/>
    <property type="match status" value="1"/>
</dbReference>
<evidence type="ECO:0000256" key="1">
    <source>
        <dbReference type="ARBA" id="ARBA00022603"/>
    </source>
</evidence>
<evidence type="ECO:0000313" key="6">
    <source>
        <dbReference type="Proteomes" id="UP001234178"/>
    </source>
</evidence>
<dbReference type="InterPro" id="IPR011990">
    <property type="entry name" value="TPR-like_helical_dom_sf"/>
</dbReference>
<dbReference type="InterPro" id="IPR046341">
    <property type="entry name" value="SET_dom_sf"/>
</dbReference>
<dbReference type="SUPFAM" id="SSF48452">
    <property type="entry name" value="TPR-like"/>
    <property type="match status" value="1"/>
</dbReference>
<dbReference type="Gene3D" id="1.10.220.160">
    <property type="match status" value="1"/>
</dbReference>
<keyword evidence="2" id="KW-0808">Transferase</keyword>
<sequence length="620" mass="69901">MDFDNLFTQICQDLQETGEVIEMSARFSTCSSDAQRISFILATNTVRKCLQEPLSLAKQEMSAPCKSQILSASHRAEGNNYYQKKLNWKAISSYNRSLLVGEGESLALAYANRSAVFHDMADWLHSLRDIQLALDQGYPKHLEHKLRERQGNCWQELGHVTRAFKSFNLAKELLALAGQQHKDKLISITSKIRKLGDVMEVTESMSNATSIEQEIIKKRRLAPELNRDRNILLPSASTSIELTDSVDRGRCLVATEDIHIGTTVIVEKAFASILLAEFKESHCHHCLHWTPGPVPCHRCSQVGFCSTICRDEATYHQSECGLTDLFHRTGVGSHGFIGLLAVRTVLKTGRDKIVMANQQESIGKVYDSSDYGTIHRLVGNTSQRSVADLFRRAVMAVYLTSLMQPDNEPDQVLATAVLRLLQSYPCNAHEICHLAVPLPGTSRRADRPLQQIQLCEIGSAAMPVLSLINHSCDPNIARVCYGDVIAIKAIRRIARGEELLDNYGYHYAVHEKSERQTRLFRQYYFRCNCRACVEDWPRYADAPRLDNRPDLSETVDRYVKLRWCDPDGPPEASELAQSFIDCLDAMETSVKLPVQEYNNAQEGLKHYFALSATLSRHLVD</sequence>
<accession>A0ABR0AKC4</accession>
<feature type="domain" description="SET" evidence="4">
    <location>
        <begin position="238"/>
        <end position="504"/>
    </location>
</feature>
<dbReference type="PROSITE" id="PS50280">
    <property type="entry name" value="SET"/>
    <property type="match status" value="1"/>
</dbReference>
<evidence type="ECO:0000256" key="3">
    <source>
        <dbReference type="ARBA" id="ARBA00022691"/>
    </source>
</evidence>
<dbReference type="Pfam" id="PF00856">
    <property type="entry name" value="SET"/>
    <property type="match status" value="1"/>
</dbReference>
<evidence type="ECO:0000259" key="4">
    <source>
        <dbReference type="PROSITE" id="PS50280"/>
    </source>
</evidence>
<dbReference type="SMART" id="SM00317">
    <property type="entry name" value="SET"/>
    <property type="match status" value="1"/>
</dbReference>
<dbReference type="PANTHER" id="PTHR46165:SF6">
    <property type="entry name" value="SET AND MYND DOMAIN-CONTAINING PROTEIN 4-LIKE PROTEIN"/>
    <property type="match status" value="1"/>
</dbReference>
<organism evidence="5 6">
    <name type="scientific">Daphnia magna</name>
    <dbReference type="NCBI Taxonomy" id="35525"/>
    <lineage>
        <taxon>Eukaryota</taxon>
        <taxon>Metazoa</taxon>
        <taxon>Ecdysozoa</taxon>
        <taxon>Arthropoda</taxon>
        <taxon>Crustacea</taxon>
        <taxon>Branchiopoda</taxon>
        <taxon>Diplostraca</taxon>
        <taxon>Cladocera</taxon>
        <taxon>Anomopoda</taxon>
        <taxon>Daphniidae</taxon>
        <taxon>Daphnia</taxon>
    </lineage>
</organism>
<reference evidence="5 6" key="1">
    <citation type="journal article" date="2023" name="Nucleic Acids Res.">
        <title>The hologenome of Daphnia magna reveals possible DNA methylation and microbiome-mediated evolution of the host genome.</title>
        <authorList>
            <person name="Chaturvedi A."/>
            <person name="Li X."/>
            <person name="Dhandapani V."/>
            <person name="Marshall H."/>
            <person name="Kissane S."/>
            <person name="Cuenca-Cambronero M."/>
            <person name="Asole G."/>
            <person name="Calvet F."/>
            <person name="Ruiz-Romero M."/>
            <person name="Marangio P."/>
            <person name="Guigo R."/>
            <person name="Rago D."/>
            <person name="Mirbahai L."/>
            <person name="Eastwood N."/>
            <person name="Colbourne J.K."/>
            <person name="Zhou J."/>
            <person name="Mallon E."/>
            <person name="Orsini L."/>
        </authorList>
    </citation>
    <scope>NUCLEOTIDE SEQUENCE [LARGE SCALE GENOMIC DNA]</scope>
    <source>
        <strain evidence="5">LRV0_1</strain>
    </source>
</reference>
<dbReference type="InterPro" id="IPR044421">
    <property type="entry name" value="SMYD4_SET"/>
</dbReference>